<organism evidence="2 3">
    <name type="scientific">Rhodofomes roseus</name>
    <dbReference type="NCBI Taxonomy" id="34475"/>
    <lineage>
        <taxon>Eukaryota</taxon>
        <taxon>Fungi</taxon>
        <taxon>Dikarya</taxon>
        <taxon>Basidiomycota</taxon>
        <taxon>Agaricomycotina</taxon>
        <taxon>Agaricomycetes</taxon>
        <taxon>Polyporales</taxon>
        <taxon>Rhodofomes</taxon>
    </lineage>
</organism>
<reference evidence="2 3" key="1">
    <citation type="journal article" date="2021" name="Environ. Microbiol.">
        <title>Gene family expansions and transcriptome signatures uncover fungal adaptations to wood decay.</title>
        <authorList>
            <person name="Hage H."/>
            <person name="Miyauchi S."/>
            <person name="Viragh M."/>
            <person name="Drula E."/>
            <person name="Min B."/>
            <person name="Chaduli D."/>
            <person name="Navarro D."/>
            <person name="Favel A."/>
            <person name="Norest M."/>
            <person name="Lesage-Meessen L."/>
            <person name="Balint B."/>
            <person name="Merenyi Z."/>
            <person name="de Eugenio L."/>
            <person name="Morin E."/>
            <person name="Martinez A.T."/>
            <person name="Baldrian P."/>
            <person name="Stursova M."/>
            <person name="Martinez M.J."/>
            <person name="Novotny C."/>
            <person name="Magnuson J.K."/>
            <person name="Spatafora J.W."/>
            <person name="Maurice S."/>
            <person name="Pangilinan J."/>
            <person name="Andreopoulos W."/>
            <person name="LaButti K."/>
            <person name="Hundley H."/>
            <person name="Na H."/>
            <person name="Kuo A."/>
            <person name="Barry K."/>
            <person name="Lipzen A."/>
            <person name="Henrissat B."/>
            <person name="Riley R."/>
            <person name="Ahrendt S."/>
            <person name="Nagy L.G."/>
            <person name="Grigoriev I.V."/>
            <person name="Martin F."/>
            <person name="Rosso M.N."/>
        </authorList>
    </citation>
    <scope>NUCLEOTIDE SEQUENCE [LARGE SCALE GENOMIC DNA]</scope>
    <source>
        <strain evidence="2 3">CIRM-BRFM 1785</strain>
    </source>
</reference>
<evidence type="ECO:0000256" key="1">
    <source>
        <dbReference type="SAM" id="SignalP"/>
    </source>
</evidence>
<proteinExistence type="predicted"/>
<feature type="chain" id="PRO_5047402202" evidence="1">
    <location>
        <begin position="21"/>
        <end position="257"/>
    </location>
</feature>
<name>A0ABQ8KFX1_9APHY</name>
<keyword evidence="3" id="KW-1185">Reference proteome</keyword>
<feature type="signal peptide" evidence="1">
    <location>
        <begin position="1"/>
        <end position="20"/>
    </location>
</feature>
<dbReference type="GeneID" id="72001384"/>
<sequence length="257" mass="27573">MRRNSVLALLALSVPATVSACEGECIVKITNAYVGNYTTPVDAVMRILAENLSSMLPSHPDITTATSYLQPLLSAYDAAAYIGMETAVFPRFFHGKCAVHGADPPGCPNPDCPVVCGTPGSMVHFFPTLRYLAYNETRARIEAAADPEGATYKLVEQNVLNAANDHRHTMRLGRIMPRSTASKSKTKTGSKAMATSKGYPGFRTAPQAIKDNLKALLAQAGAMLSEVCEDDGSGDSASNLARCSWETSMKEYILTFP</sequence>
<dbReference type="Proteomes" id="UP000814176">
    <property type="component" value="Unassembled WGS sequence"/>
</dbReference>
<gene>
    <name evidence="2" type="ORF">C8Q71DRAFT_708961</name>
</gene>
<dbReference type="EMBL" id="JADCUA010000011">
    <property type="protein sequence ID" value="KAH9836191.1"/>
    <property type="molecule type" value="Genomic_DNA"/>
</dbReference>
<accession>A0ABQ8KFX1</accession>
<dbReference type="RefSeq" id="XP_047778476.1">
    <property type="nucleotide sequence ID" value="XM_047920652.1"/>
</dbReference>
<dbReference type="PROSITE" id="PS51257">
    <property type="entry name" value="PROKAR_LIPOPROTEIN"/>
    <property type="match status" value="1"/>
</dbReference>
<evidence type="ECO:0000313" key="2">
    <source>
        <dbReference type="EMBL" id="KAH9836191.1"/>
    </source>
</evidence>
<comment type="caution">
    <text evidence="2">The sequence shown here is derived from an EMBL/GenBank/DDBJ whole genome shotgun (WGS) entry which is preliminary data.</text>
</comment>
<keyword evidence="1" id="KW-0732">Signal</keyword>
<protein>
    <submittedName>
        <fullName evidence="2">Uncharacterized protein</fullName>
    </submittedName>
</protein>
<evidence type="ECO:0000313" key="3">
    <source>
        <dbReference type="Proteomes" id="UP000814176"/>
    </source>
</evidence>